<dbReference type="PANTHER" id="PTHR11439">
    <property type="entry name" value="GAG-POL-RELATED RETROTRANSPOSON"/>
    <property type="match status" value="1"/>
</dbReference>
<comment type="caution">
    <text evidence="1">The sequence shown here is derived from an EMBL/GenBank/DDBJ whole genome shotgun (WGS) entry which is preliminary data.</text>
</comment>
<accession>A0ABQ5G574</accession>
<keyword evidence="2" id="KW-1185">Reference proteome</keyword>
<evidence type="ECO:0000313" key="2">
    <source>
        <dbReference type="Proteomes" id="UP001151760"/>
    </source>
</evidence>
<organism evidence="1 2">
    <name type="scientific">Tanacetum coccineum</name>
    <dbReference type="NCBI Taxonomy" id="301880"/>
    <lineage>
        <taxon>Eukaryota</taxon>
        <taxon>Viridiplantae</taxon>
        <taxon>Streptophyta</taxon>
        <taxon>Embryophyta</taxon>
        <taxon>Tracheophyta</taxon>
        <taxon>Spermatophyta</taxon>
        <taxon>Magnoliopsida</taxon>
        <taxon>eudicotyledons</taxon>
        <taxon>Gunneridae</taxon>
        <taxon>Pentapetalae</taxon>
        <taxon>asterids</taxon>
        <taxon>campanulids</taxon>
        <taxon>Asterales</taxon>
        <taxon>Asteraceae</taxon>
        <taxon>Asteroideae</taxon>
        <taxon>Anthemideae</taxon>
        <taxon>Anthemidinae</taxon>
        <taxon>Tanacetum</taxon>
    </lineage>
</organism>
<proteinExistence type="predicted"/>
<evidence type="ECO:0008006" key="3">
    <source>
        <dbReference type="Google" id="ProtNLM"/>
    </source>
</evidence>
<dbReference type="Proteomes" id="UP001151760">
    <property type="component" value="Unassembled WGS sequence"/>
</dbReference>
<evidence type="ECO:0000313" key="1">
    <source>
        <dbReference type="EMBL" id="GJT70574.1"/>
    </source>
</evidence>
<protein>
    <recommendedName>
        <fullName evidence="3">Retrovirus-related Pol polyprotein from transposon TNT 1-94</fullName>
    </recommendedName>
</protein>
<dbReference type="PANTHER" id="PTHR11439:SF495">
    <property type="entry name" value="REVERSE TRANSCRIPTASE, RNA-DEPENDENT DNA POLYMERASE-RELATED"/>
    <property type="match status" value="1"/>
</dbReference>
<sequence>MVPPNNLGPDLNGKYVNETRFKDMIGSLMYLTASRLDIQFSTCLCARYQANPKESHLIAVKRIFIYLKGYSDFDYARCNMDRKSTSGACQLLGGKLVCWSAKKQQYVVVSSAEAEYVVAAGCYANILWMKSQLTDYDIIYEKGEKNIIPVIEDAELANLVDLICIDVVEEYHKNKLLYNKYCDKMLKIKKSPKIKNCEVLINKGPITLKIYREDRSEEVILNLKVNDLHVAEWREVIQACPDKSEKGWKTIYALVKTRLD</sequence>
<gene>
    <name evidence="1" type="ORF">Tco_1029860</name>
</gene>
<dbReference type="EMBL" id="BQNB010018089">
    <property type="protein sequence ID" value="GJT70574.1"/>
    <property type="molecule type" value="Genomic_DNA"/>
</dbReference>
<name>A0ABQ5G574_9ASTR</name>
<dbReference type="CDD" id="cd09272">
    <property type="entry name" value="RNase_HI_RT_Ty1"/>
    <property type="match status" value="1"/>
</dbReference>
<reference evidence="1" key="2">
    <citation type="submission" date="2022-01" db="EMBL/GenBank/DDBJ databases">
        <authorList>
            <person name="Yamashiro T."/>
            <person name="Shiraishi A."/>
            <person name="Satake H."/>
            <person name="Nakayama K."/>
        </authorList>
    </citation>
    <scope>NUCLEOTIDE SEQUENCE</scope>
</reference>
<reference evidence="1" key="1">
    <citation type="journal article" date="2022" name="Int. J. Mol. Sci.">
        <title>Draft Genome of Tanacetum Coccineum: Genomic Comparison of Closely Related Tanacetum-Family Plants.</title>
        <authorList>
            <person name="Yamashiro T."/>
            <person name="Shiraishi A."/>
            <person name="Nakayama K."/>
            <person name="Satake H."/>
        </authorList>
    </citation>
    <scope>NUCLEOTIDE SEQUENCE</scope>
</reference>